<dbReference type="SUPFAM" id="SSF52540">
    <property type="entry name" value="P-loop containing nucleoside triphosphate hydrolases"/>
    <property type="match status" value="1"/>
</dbReference>
<evidence type="ECO:0000256" key="6">
    <source>
        <dbReference type="ARBA" id="ARBA00023136"/>
    </source>
</evidence>
<dbReference type="PANTHER" id="PTHR43394:SF1">
    <property type="entry name" value="ATP-BINDING CASSETTE SUB-FAMILY B MEMBER 10, MITOCHONDRIAL"/>
    <property type="match status" value="1"/>
</dbReference>
<dbReference type="NCBIfam" id="TIGR02204">
    <property type="entry name" value="MsbA_rel"/>
    <property type="match status" value="1"/>
</dbReference>
<evidence type="ECO:0000259" key="8">
    <source>
        <dbReference type="PROSITE" id="PS50893"/>
    </source>
</evidence>
<proteinExistence type="predicted"/>
<dbReference type="InterPro" id="IPR011527">
    <property type="entry name" value="ABC1_TM_dom"/>
</dbReference>
<evidence type="ECO:0000259" key="9">
    <source>
        <dbReference type="PROSITE" id="PS50929"/>
    </source>
</evidence>
<feature type="transmembrane region" description="Helical" evidence="7">
    <location>
        <begin position="177"/>
        <end position="196"/>
    </location>
</feature>
<feature type="transmembrane region" description="Helical" evidence="7">
    <location>
        <begin position="294"/>
        <end position="315"/>
    </location>
</feature>
<dbReference type="SMART" id="SM00382">
    <property type="entry name" value="AAA"/>
    <property type="match status" value="1"/>
</dbReference>
<name>A0A167M7J2_9GAMM</name>
<dbReference type="GO" id="GO:0090374">
    <property type="term" value="P:oligopeptide export from mitochondrion"/>
    <property type="evidence" value="ECO:0007669"/>
    <property type="project" value="TreeGrafter"/>
</dbReference>
<dbReference type="AlphaFoldDB" id="A0A167M7J2"/>
<dbReference type="FunFam" id="3.40.50.300:FF:000218">
    <property type="entry name" value="Multidrug ABC transporter ATP-binding protein"/>
    <property type="match status" value="1"/>
</dbReference>
<keyword evidence="4" id="KW-0067">ATP-binding</keyword>
<evidence type="ECO:0008006" key="12">
    <source>
        <dbReference type="Google" id="ProtNLM"/>
    </source>
</evidence>
<dbReference type="PATRIC" id="fig|1365248.3.peg.720"/>
<evidence type="ECO:0000256" key="7">
    <source>
        <dbReference type="SAM" id="Phobius"/>
    </source>
</evidence>
<feature type="transmembrane region" description="Helical" evidence="7">
    <location>
        <begin position="260"/>
        <end position="282"/>
    </location>
</feature>
<dbReference type="Gene3D" id="1.20.1560.10">
    <property type="entry name" value="ABC transporter type 1, transmembrane domain"/>
    <property type="match status" value="1"/>
</dbReference>
<feature type="transmembrane region" description="Helical" evidence="7">
    <location>
        <begin position="144"/>
        <end position="171"/>
    </location>
</feature>
<feature type="transmembrane region" description="Helical" evidence="7">
    <location>
        <begin position="35"/>
        <end position="54"/>
    </location>
</feature>
<dbReference type="Proteomes" id="UP000076486">
    <property type="component" value="Unassembled WGS sequence"/>
</dbReference>
<feature type="domain" description="ABC transmembrane type-1" evidence="9">
    <location>
        <begin position="39"/>
        <end position="320"/>
    </location>
</feature>
<accession>A0A167M7J2</accession>
<evidence type="ECO:0000256" key="4">
    <source>
        <dbReference type="ARBA" id="ARBA00022840"/>
    </source>
</evidence>
<dbReference type="Pfam" id="PF00664">
    <property type="entry name" value="ABC_membrane"/>
    <property type="match status" value="1"/>
</dbReference>
<dbReference type="InterPro" id="IPR003439">
    <property type="entry name" value="ABC_transporter-like_ATP-bd"/>
</dbReference>
<comment type="subcellular location">
    <subcellularLocation>
        <location evidence="1">Cell membrane</location>
        <topology evidence="1">Multi-pass membrane protein</topology>
    </subcellularLocation>
</comment>
<keyword evidence="3" id="KW-0547">Nucleotide-binding</keyword>
<dbReference type="InterPro" id="IPR027417">
    <property type="entry name" value="P-loop_NTPase"/>
</dbReference>
<evidence type="ECO:0000256" key="5">
    <source>
        <dbReference type="ARBA" id="ARBA00022989"/>
    </source>
</evidence>
<evidence type="ECO:0000256" key="1">
    <source>
        <dbReference type="ARBA" id="ARBA00004651"/>
    </source>
</evidence>
<evidence type="ECO:0000313" key="11">
    <source>
        <dbReference type="Proteomes" id="UP000076486"/>
    </source>
</evidence>
<dbReference type="PROSITE" id="PS50929">
    <property type="entry name" value="ABC_TM1F"/>
    <property type="match status" value="1"/>
</dbReference>
<dbReference type="InterPro" id="IPR036640">
    <property type="entry name" value="ABC1_TM_sf"/>
</dbReference>
<sequence length="604" mass="65994">MVRKGSSLSNTTPAKQQKAIASLLPIVAFIKPYKWVAMLALLVLLITAGLNLSIGQGVKFVIDSGFIAGSKAQLTQAISGLVVLISLVAVGTFCRFYLMSWLGERVSADIRKAVFNQIVHLHPSYFEENRSGEMMSRLTTDTTLLQSIVGSSFSMALRSALVLFGGLIMLLVTNFKLTLLVVACVPLTLVPIMIFGKRVRRLSENNQSAIADISTYAGEIIQHIKVVQSYTHEEKEKHAFGGEVEKAFNVARQSIKQRSFLIAAVIFLTFGAISVMLWVGGMDVLEGRMTGGELGAFIFYAIMVAMSVATIAEVYGELQRAAGAASRLLELLKIDSAIKDVDEPVEMQHTGEVSIAFNNVDFYYPSRPDTPALKGINLSIAKGKVVALVGPSGAGKTTLFELLQRFYDPQQGDIKFNNEVLTQVSLNALRHSMGMVPQHPVLFSSDVWHNIRYGNPDASDEQVIEAAKRAHAHDFIVQLPDGYGSFLGEQGVRLSGGQKQRIAIARAILKDPEVLLLDEATSALDAQSEFHVQAALNELMQNRTTLIIAHRLATVTHADVIVVMDKGQIVDMGTHQDLLESSVLYQRLCELQFDKAQSIEGVTT</sequence>
<feature type="transmembrane region" description="Helical" evidence="7">
    <location>
        <begin position="74"/>
        <end position="98"/>
    </location>
</feature>
<dbReference type="GO" id="GO:0005524">
    <property type="term" value="F:ATP binding"/>
    <property type="evidence" value="ECO:0007669"/>
    <property type="project" value="UniProtKB-KW"/>
</dbReference>
<dbReference type="Pfam" id="PF00005">
    <property type="entry name" value="ABC_tran"/>
    <property type="match status" value="1"/>
</dbReference>
<dbReference type="GO" id="GO:0015421">
    <property type="term" value="F:ABC-type oligopeptide transporter activity"/>
    <property type="evidence" value="ECO:0007669"/>
    <property type="project" value="TreeGrafter"/>
</dbReference>
<dbReference type="EMBL" id="AUYC01000014">
    <property type="protein sequence ID" value="KZN65926.1"/>
    <property type="molecule type" value="Genomic_DNA"/>
</dbReference>
<dbReference type="InterPro" id="IPR011918">
    <property type="entry name" value="ABC_MsbA_ATP-bd"/>
</dbReference>
<organism evidence="10 11">
    <name type="scientific">Pseudoalteromonas luteoviolacea CPMOR-1</name>
    <dbReference type="NCBI Taxonomy" id="1365248"/>
    <lineage>
        <taxon>Bacteria</taxon>
        <taxon>Pseudomonadati</taxon>
        <taxon>Pseudomonadota</taxon>
        <taxon>Gammaproteobacteria</taxon>
        <taxon>Alteromonadales</taxon>
        <taxon>Pseudoalteromonadaceae</taxon>
        <taxon>Pseudoalteromonas</taxon>
    </lineage>
</organism>
<dbReference type="InterPro" id="IPR003593">
    <property type="entry name" value="AAA+_ATPase"/>
</dbReference>
<reference evidence="10 11" key="1">
    <citation type="submission" date="2013-07" db="EMBL/GenBank/DDBJ databases">
        <title>Comparative Genomic and Metabolomic Analysis of Twelve Strains of Pseudoalteromonas luteoviolacea.</title>
        <authorList>
            <person name="Vynne N.G."/>
            <person name="Mansson M."/>
            <person name="Gram L."/>
        </authorList>
    </citation>
    <scope>NUCLEOTIDE SEQUENCE [LARGE SCALE GENOMIC DNA]</scope>
    <source>
        <strain evidence="10 11">CPMOR-1</strain>
    </source>
</reference>
<keyword evidence="5 7" id="KW-1133">Transmembrane helix</keyword>
<dbReference type="SUPFAM" id="SSF90123">
    <property type="entry name" value="ABC transporter transmembrane region"/>
    <property type="match status" value="1"/>
</dbReference>
<feature type="domain" description="ABC transporter" evidence="8">
    <location>
        <begin position="355"/>
        <end position="591"/>
    </location>
</feature>
<dbReference type="Gene3D" id="3.40.50.300">
    <property type="entry name" value="P-loop containing nucleotide triphosphate hydrolases"/>
    <property type="match status" value="1"/>
</dbReference>
<dbReference type="PANTHER" id="PTHR43394">
    <property type="entry name" value="ATP-DEPENDENT PERMEASE MDL1, MITOCHONDRIAL"/>
    <property type="match status" value="1"/>
</dbReference>
<dbReference type="InterPro" id="IPR017871">
    <property type="entry name" value="ABC_transporter-like_CS"/>
</dbReference>
<dbReference type="PROSITE" id="PS50893">
    <property type="entry name" value="ABC_TRANSPORTER_2"/>
    <property type="match status" value="1"/>
</dbReference>
<dbReference type="GO" id="GO:0016887">
    <property type="term" value="F:ATP hydrolysis activity"/>
    <property type="evidence" value="ECO:0007669"/>
    <property type="project" value="InterPro"/>
</dbReference>
<evidence type="ECO:0000313" key="10">
    <source>
        <dbReference type="EMBL" id="KZN65926.1"/>
    </source>
</evidence>
<dbReference type="PROSITE" id="PS00211">
    <property type="entry name" value="ABC_TRANSPORTER_1"/>
    <property type="match status" value="1"/>
</dbReference>
<comment type="caution">
    <text evidence="10">The sequence shown here is derived from an EMBL/GenBank/DDBJ whole genome shotgun (WGS) entry which is preliminary data.</text>
</comment>
<protein>
    <recommendedName>
        <fullName evidence="12">ABC transporter ATP-binding protein</fullName>
    </recommendedName>
</protein>
<keyword evidence="2 7" id="KW-0812">Transmembrane</keyword>
<dbReference type="GO" id="GO:0005886">
    <property type="term" value="C:plasma membrane"/>
    <property type="evidence" value="ECO:0007669"/>
    <property type="project" value="UniProtKB-SubCell"/>
</dbReference>
<dbReference type="RefSeq" id="WP_081220929.1">
    <property type="nucleotide sequence ID" value="NZ_AUYC01000014.1"/>
</dbReference>
<keyword evidence="6 7" id="KW-0472">Membrane</keyword>
<gene>
    <name evidence="10" type="ORF">N473_10180</name>
</gene>
<evidence type="ECO:0000256" key="2">
    <source>
        <dbReference type="ARBA" id="ARBA00022692"/>
    </source>
</evidence>
<evidence type="ECO:0000256" key="3">
    <source>
        <dbReference type="ARBA" id="ARBA00022741"/>
    </source>
</evidence>
<dbReference type="InterPro" id="IPR039421">
    <property type="entry name" value="Type_1_exporter"/>
</dbReference>
<dbReference type="CDD" id="cd18575">
    <property type="entry name" value="ABC_6TM_bac_exporter_ABCB8_10_like"/>
    <property type="match status" value="1"/>
</dbReference>